<reference evidence="2" key="1">
    <citation type="submission" date="2021-02" db="EMBL/GenBank/DDBJ databases">
        <authorList>
            <person name="Dougan E. K."/>
            <person name="Rhodes N."/>
            <person name="Thang M."/>
            <person name="Chan C."/>
        </authorList>
    </citation>
    <scope>NUCLEOTIDE SEQUENCE</scope>
</reference>
<evidence type="ECO:0000313" key="3">
    <source>
        <dbReference type="Proteomes" id="UP000601435"/>
    </source>
</evidence>
<accession>A0A812YQI6</accession>
<dbReference type="InterPro" id="IPR019410">
    <property type="entry name" value="Methyltransf_16"/>
</dbReference>
<dbReference type="EMBL" id="CAJNJA010042447">
    <property type="protein sequence ID" value="CAE7784038.1"/>
    <property type="molecule type" value="Genomic_DNA"/>
</dbReference>
<dbReference type="AlphaFoldDB" id="A0A812YQI6"/>
<evidence type="ECO:0000256" key="1">
    <source>
        <dbReference type="SAM" id="SignalP"/>
    </source>
</evidence>
<dbReference type="Pfam" id="PF10294">
    <property type="entry name" value="Methyltransf_16"/>
    <property type="match status" value="1"/>
</dbReference>
<dbReference type="PANTHER" id="PTHR14614">
    <property type="entry name" value="HEPATOCELLULAR CARCINOMA-ASSOCIATED ANTIGEN"/>
    <property type="match status" value="1"/>
</dbReference>
<protein>
    <submittedName>
        <fullName evidence="2">Vcpkmt protein</fullName>
    </submittedName>
</protein>
<organism evidence="2 3">
    <name type="scientific">Symbiodinium necroappetens</name>
    <dbReference type="NCBI Taxonomy" id="1628268"/>
    <lineage>
        <taxon>Eukaryota</taxon>
        <taxon>Sar</taxon>
        <taxon>Alveolata</taxon>
        <taxon>Dinophyceae</taxon>
        <taxon>Suessiales</taxon>
        <taxon>Symbiodiniaceae</taxon>
        <taxon>Symbiodinium</taxon>
    </lineage>
</organism>
<dbReference type="Gene3D" id="3.40.50.150">
    <property type="entry name" value="Vaccinia Virus protein VP39"/>
    <property type="match status" value="1"/>
</dbReference>
<dbReference type="SUPFAM" id="SSF53335">
    <property type="entry name" value="S-adenosyl-L-methionine-dependent methyltransferases"/>
    <property type="match status" value="1"/>
</dbReference>
<keyword evidence="3" id="KW-1185">Reference proteome</keyword>
<dbReference type="Proteomes" id="UP000601435">
    <property type="component" value="Unassembled WGS sequence"/>
</dbReference>
<keyword evidence="1" id="KW-0732">Signal</keyword>
<dbReference type="PANTHER" id="PTHR14614:SF123">
    <property type="entry name" value="OS04G0645500 PROTEIN"/>
    <property type="match status" value="1"/>
</dbReference>
<proteinExistence type="predicted"/>
<comment type="caution">
    <text evidence="2">The sequence shown here is derived from an EMBL/GenBank/DDBJ whole genome shotgun (WGS) entry which is preliminary data.</text>
</comment>
<dbReference type="InterPro" id="IPR029063">
    <property type="entry name" value="SAM-dependent_MTases_sf"/>
</dbReference>
<name>A0A812YQI6_9DINO</name>
<gene>
    <name evidence="2" type="primary">Vcpkmt</name>
    <name evidence="2" type="ORF">SNEC2469_LOCUS22992</name>
</gene>
<feature type="signal peptide" evidence="1">
    <location>
        <begin position="1"/>
        <end position="20"/>
    </location>
</feature>
<dbReference type="OrthoDB" id="46564at2759"/>
<sequence length="261" mass="28790">MPSKCVCVCCVLCVCSRHHALLVQVLEVASSDVDDESGASIWDSALCLGEILVKQQISLGPRVLELGSGTGYVGLIAAALGHRTTLTDRAMLLPQLQANIRANGLEDVADAVELEWGSVRPDLDVDTVIMSDCVYLPHCFRPLVQTLDSLAPSSIIWANEMRGVEEEFRKLMADTGWTFEAVPLPSENDFACEDICVQWIRHAKEKINGRVQSGLCNPVLHRAALALAWHQSLICAGFRREYKLYSERHSVNLYLGTWGII</sequence>
<feature type="chain" id="PRO_5032821503" evidence="1">
    <location>
        <begin position="21"/>
        <end position="261"/>
    </location>
</feature>
<evidence type="ECO:0000313" key="2">
    <source>
        <dbReference type="EMBL" id="CAE7784038.1"/>
    </source>
</evidence>